<keyword evidence="3" id="KW-1185">Reference proteome</keyword>
<organism evidence="1 3">
    <name type="scientific">Paramarasmius palmivorus</name>
    <dbReference type="NCBI Taxonomy" id="297713"/>
    <lineage>
        <taxon>Eukaryota</taxon>
        <taxon>Fungi</taxon>
        <taxon>Dikarya</taxon>
        <taxon>Basidiomycota</taxon>
        <taxon>Agaricomycotina</taxon>
        <taxon>Agaricomycetes</taxon>
        <taxon>Agaricomycetidae</taxon>
        <taxon>Agaricales</taxon>
        <taxon>Marasmiineae</taxon>
        <taxon>Marasmiaceae</taxon>
        <taxon>Paramarasmius</taxon>
    </lineage>
</organism>
<comment type="caution">
    <text evidence="1">The sequence shown here is derived from an EMBL/GenBank/DDBJ whole genome shotgun (WGS) entry which is preliminary data.</text>
</comment>
<accession>A0AAW0C3B6</accession>
<dbReference type="EMBL" id="JAYKXP010000061">
    <property type="protein sequence ID" value="KAK7033496.1"/>
    <property type="molecule type" value="Genomic_DNA"/>
</dbReference>
<dbReference type="Proteomes" id="UP001383192">
    <property type="component" value="Unassembled WGS sequence"/>
</dbReference>
<evidence type="ECO:0000313" key="1">
    <source>
        <dbReference type="EMBL" id="KAK7032088.1"/>
    </source>
</evidence>
<sequence length="192" mass="21738">MSANTVPPLEKLLANPRLLPPLPPSCNTEPPVDRSREKCLYIPATGEPRIVKIPAEKYITLDFSPYIQPTALGAKLRSFYVDFEEPRNHFVLIIDQTAQNDLPENETLSMMLGHEFEPPLHRPWRGPVLVVYPWKGQGPTKSTFEDDVNDTLNWIEVMYDELHVDQGIPHDRLPPGLVSFTTIPVPEFGTSN</sequence>
<gene>
    <name evidence="2" type="ORF">VNI00_012717</name>
    <name evidence="1" type="ORF">VNI00_013458</name>
</gene>
<dbReference type="EMBL" id="JAYKXP010000068">
    <property type="protein sequence ID" value="KAK7032088.1"/>
    <property type="molecule type" value="Genomic_DNA"/>
</dbReference>
<proteinExistence type="predicted"/>
<name>A0AAW0C3B6_9AGAR</name>
<evidence type="ECO:0000313" key="2">
    <source>
        <dbReference type="EMBL" id="KAK7033496.1"/>
    </source>
</evidence>
<protein>
    <submittedName>
        <fullName evidence="1">Uncharacterized protein</fullName>
    </submittedName>
</protein>
<reference evidence="1 3" key="1">
    <citation type="submission" date="2024-01" db="EMBL/GenBank/DDBJ databases">
        <title>A draft genome for a cacao thread blight-causing isolate of Paramarasmius palmivorus.</title>
        <authorList>
            <person name="Baruah I.K."/>
            <person name="Bukari Y."/>
            <person name="Amoako-Attah I."/>
            <person name="Meinhardt L.W."/>
            <person name="Bailey B.A."/>
            <person name="Cohen S.P."/>
        </authorList>
    </citation>
    <scope>NUCLEOTIDE SEQUENCE [LARGE SCALE GENOMIC DNA]</scope>
    <source>
        <strain evidence="1 3">GH-12</strain>
    </source>
</reference>
<evidence type="ECO:0000313" key="3">
    <source>
        <dbReference type="Proteomes" id="UP001383192"/>
    </source>
</evidence>
<dbReference type="AlphaFoldDB" id="A0AAW0C3B6"/>